<dbReference type="HOGENOM" id="CLU_2639358_0_0_1"/>
<evidence type="ECO:0000313" key="1">
    <source>
        <dbReference type="EMBL" id="ESA07846.1"/>
    </source>
</evidence>
<dbReference type="AlphaFoldDB" id="U9TWV2"/>
<sequence length="77" mass="8631">MVEAMICLIKILVAILLALLPKKQIDQLLTCNSKSISRHIQDALAAYLYLLITKKWGIESLSQKNILIPGGYFRSSD</sequence>
<gene>
    <name evidence="1" type="ORF">GLOINDRAFT_32383</name>
</gene>
<dbReference type="EMBL" id="KI289849">
    <property type="protein sequence ID" value="ESA07846.1"/>
    <property type="molecule type" value="Genomic_DNA"/>
</dbReference>
<proteinExistence type="predicted"/>
<protein>
    <submittedName>
        <fullName evidence="1">Uncharacterized protein</fullName>
    </submittedName>
</protein>
<accession>U9TWV2</accession>
<name>U9TWV2_RHIID</name>
<organism evidence="1">
    <name type="scientific">Rhizophagus irregularis (strain DAOM 181602 / DAOM 197198 / MUCL 43194)</name>
    <name type="common">Arbuscular mycorrhizal fungus</name>
    <name type="synonym">Glomus intraradices</name>
    <dbReference type="NCBI Taxonomy" id="747089"/>
    <lineage>
        <taxon>Eukaryota</taxon>
        <taxon>Fungi</taxon>
        <taxon>Fungi incertae sedis</taxon>
        <taxon>Mucoromycota</taxon>
        <taxon>Glomeromycotina</taxon>
        <taxon>Glomeromycetes</taxon>
        <taxon>Glomerales</taxon>
        <taxon>Glomeraceae</taxon>
        <taxon>Rhizophagus</taxon>
    </lineage>
</organism>
<reference evidence="1" key="1">
    <citation type="submission" date="2013-07" db="EMBL/GenBank/DDBJ databases">
        <title>The genome of an arbuscular mycorrhizal fungus provides insights into the evolution of the oldest plant symbiosis.</title>
        <authorList>
            <consortium name="DOE Joint Genome Institute"/>
            <person name="Tisserant E."/>
            <person name="Malbreil M."/>
            <person name="Kuo A."/>
            <person name="Kohler A."/>
            <person name="Symeonidi A."/>
            <person name="Balestrini R."/>
            <person name="Charron P."/>
            <person name="Duensing N."/>
            <person name="Frei-dit-Frey N."/>
            <person name="Gianinazzi-Pearson V."/>
            <person name="Gilbert B."/>
            <person name="Handa Y."/>
            <person name="Hijri M."/>
            <person name="Kaul R."/>
            <person name="Kawaguchi M."/>
            <person name="Krajinski F."/>
            <person name="Lammers P."/>
            <person name="Lapierre D."/>
            <person name="Masclaux F.G."/>
            <person name="Murat C."/>
            <person name="Morin E."/>
            <person name="Ndikumana S."/>
            <person name="Pagni M."/>
            <person name="Petitpierre D."/>
            <person name="Requena N."/>
            <person name="Rosikiewicz P."/>
            <person name="Riley R."/>
            <person name="Saito K."/>
            <person name="San Clemente H."/>
            <person name="Shapiro H."/>
            <person name="van Tuinen D."/>
            <person name="Becard G."/>
            <person name="Bonfante P."/>
            <person name="Paszkowski U."/>
            <person name="Shachar-Hill Y."/>
            <person name="Young J.P."/>
            <person name="Sanders I.R."/>
            <person name="Henrissat B."/>
            <person name="Rensing S.A."/>
            <person name="Grigoriev I.V."/>
            <person name="Corradi N."/>
            <person name="Roux C."/>
            <person name="Martin F."/>
        </authorList>
    </citation>
    <scope>NUCLEOTIDE SEQUENCE</scope>
    <source>
        <strain evidence="1">DAOM 197198</strain>
    </source>
</reference>